<evidence type="ECO:0000256" key="1">
    <source>
        <dbReference type="ARBA" id="ARBA00022723"/>
    </source>
</evidence>
<keyword evidence="6" id="KW-0539">Nucleus</keyword>
<dbReference type="GO" id="GO:0000981">
    <property type="term" value="F:DNA-binding transcription factor activity, RNA polymerase II-specific"/>
    <property type="evidence" value="ECO:0007669"/>
    <property type="project" value="InterPro"/>
</dbReference>
<dbReference type="PANTHER" id="PTHR36206">
    <property type="entry name" value="ASPERCRYPTIN BIOSYNTHESIS CLUSTER-SPECIFIC TRANSCRIPTION REGULATOR ATNN-RELATED"/>
    <property type="match status" value="1"/>
</dbReference>
<proteinExistence type="predicted"/>
<organism evidence="8 9">
    <name type="scientific">Aspergillus calidoustus</name>
    <dbReference type="NCBI Taxonomy" id="454130"/>
    <lineage>
        <taxon>Eukaryota</taxon>
        <taxon>Fungi</taxon>
        <taxon>Dikarya</taxon>
        <taxon>Ascomycota</taxon>
        <taxon>Pezizomycotina</taxon>
        <taxon>Eurotiomycetes</taxon>
        <taxon>Eurotiomycetidae</taxon>
        <taxon>Eurotiales</taxon>
        <taxon>Aspergillaceae</taxon>
        <taxon>Aspergillus</taxon>
        <taxon>Aspergillus subgen. Nidulantes</taxon>
    </lineage>
</organism>
<evidence type="ECO:0000256" key="3">
    <source>
        <dbReference type="ARBA" id="ARBA00023015"/>
    </source>
</evidence>
<dbReference type="SMART" id="SM00066">
    <property type="entry name" value="GAL4"/>
    <property type="match status" value="1"/>
</dbReference>
<dbReference type="Proteomes" id="UP000054771">
    <property type="component" value="Unassembled WGS sequence"/>
</dbReference>
<dbReference type="OrthoDB" id="3172332at2759"/>
<dbReference type="GO" id="GO:0008270">
    <property type="term" value="F:zinc ion binding"/>
    <property type="evidence" value="ECO:0007669"/>
    <property type="project" value="InterPro"/>
</dbReference>
<name>A0A0U5FWD5_ASPCI</name>
<dbReference type="CDD" id="cd00067">
    <property type="entry name" value="GAL4"/>
    <property type="match status" value="1"/>
</dbReference>
<evidence type="ECO:0000256" key="5">
    <source>
        <dbReference type="ARBA" id="ARBA00023163"/>
    </source>
</evidence>
<dbReference type="InterPro" id="IPR001138">
    <property type="entry name" value="Zn2Cys6_DnaBD"/>
</dbReference>
<accession>A0A0U5FWD5</accession>
<dbReference type="SUPFAM" id="SSF57701">
    <property type="entry name" value="Zn2/Cys6 DNA-binding domain"/>
    <property type="match status" value="1"/>
</dbReference>
<evidence type="ECO:0000256" key="2">
    <source>
        <dbReference type="ARBA" id="ARBA00022833"/>
    </source>
</evidence>
<dbReference type="Pfam" id="PF11951">
    <property type="entry name" value="Fungal_trans_2"/>
    <property type="match status" value="1"/>
</dbReference>
<evidence type="ECO:0000313" key="9">
    <source>
        <dbReference type="Proteomes" id="UP000054771"/>
    </source>
</evidence>
<evidence type="ECO:0000259" key="7">
    <source>
        <dbReference type="PROSITE" id="PS50048"/>
    </source>
</evidence>
<evidence type="ECO:0000256" key="6">
    <source>
        <dbReference type="ARBA" id="ARBA00023242"/>
    </source>
</evidence>
<dbReference type="PROSITE" id="PS50048">
    <property type="entry name" value="ZN2_CY6_FUNGAL_2"/>
    <property type="match status" value="1"/>
</dbReference>
<keyword evidence="5" id="KW-0804">Transcription</keyword>
<gene>
    <name evidence="8" type="ORF">ASPCAL04980</name>
</gene>
<reference evidence="9" key="1">
    <citation type="journal article" date="2016" name="Genome Announc.">
        <title>Draft genome sequences of fungus Aspergillus calidoustus.</title>
        <authorList>
            <person name="Horn F."/>
            <person name="Linde J."/>
            <person name="Mattern D.J."/>
            <person name="Walther G."/>
            <person name="Guthke R."/>
            <person name="Scherlach K."/>
            <person name="Martin K."/>
            <person name="Brakhage A.A."/>
            <person name="Petzke L."/>
            <person name="Valiante V."/>
        </authorList>
    </citation>
    <scope>NUCLEOTIDE SEQUENCE [LARGE SCALE GENOMIC DNA]</scope>
    <source>
        <strain evidence="9">SF006504</strain>
    </source>
</reference>
<dbReference type="InterPro" id="IPR052360">
    <property type="entry name" value="Transcr_Regulatory_Proteins"/>
</dbReference>
<keyword evidence="1" id="KW-0479">Metal-binding</keyword>
<evidence type="ECO:0000256" key="4">
    <source>
        <dbReference type="ARBA" id="ARBA00023125"/>
    </source>
</evidence>
<dbReference type="AlphaFoldDB" id="A0A0U5FWD5"/>
<dbReference type="GO" id="GO:0003677">
    <property type="term" value="F:DNA binding"/>
    <property type="evidence" value="ECO:0007669"/>
    <property type="project" value="UniProtKB-KW"/>
</dbReference>
<keyword evidence="2" id="KW-0862">Zinc</keyword>
<evidence type="ECO:0000313" key="8">
    <source>
        <dbReference type="EMBL" id="CEL03840.1"/>
    </source>
</evidence>
<keyword evidence="9" id="KW-1185">Reference proteome</keyword>
<dbReference type="STRING" id="454130.A0A0U5FWD5"/>
<dbReference type="Gene3D" id="4.10.240.10">
    <property type="entry name" value="Zn(2)-C6 fungal-type DNA-binding domain"/>
    <property type="match status" value="1"/>
</dbReference>
<dbReference type="OMA" id="FIAEEHI"/>
<feature type="domain" description="Zn(2)-C6 fungal-type" evidence="7">
    <location>
        <begin position="35"/>
        <end position="63"/>
    </location>
</feature>
<dbReference type="InterPro" id="IPR021858">
    <property type="entry name" value="Fun_TF"/>
</dbReference>
<protein>
    <recommendedName>
        <fullName evidence="7">Zn(2)-C6 fungal-type domain-containing protein</fullName>
    </recommendedName>
</protein>
<dbReference type="PROSITE" id="PS00463">
    <property type="entry name" value="ZN2_CY6_FUNGAL_1"/>
    <property type="match status" value="1"/>
</dbReference>
<dbReference type="InterPro" id="IPR036864">
    <property type="entry name" value="Zn2-C6_fun-type_DNA-bd_sf"/>
</dbReference>
<keyword evidence="3" id="KW-0805">Transcription regulation</keyword>
<keyword evidence="4" id="KW-0238">DNA-binding</keyword>
<dbReference type="Pfam" id="PF00172">
    <property type="entry name" value="Zn_clus"/>
    <property type="match status" value="1"/>
</dbReference>
<dbReference type="EMBL" id="CDMC01000004">
    <property type="protein sequence ID" value="CEL03840.1"/>
    <property type="molecule type" value="Genomic_DNA"/>
</dbReference>
<dbReference type="PANTHER" id="PTHR36206:SF16">
    <property type="entry name" value="TRANSCRIPTION FACTOR DOMAIN-CONTAINING PROTEIN-RELATED"/>
    <property type="match status" value="1"/>
</dbReference>
<sequence>MILHIEANRPFATMHVPTASAVTRVRASGKRSRTGCRTCRARHVKCDETPVACHNCTSTGRKCDGYDAQRLPRDRKKGADKTGPALALQADVGRTIAWVMTSDERQCFAYFHGHTIPTLLQFFDSTLWQKHVLQLARYEPAVYHAIVALSAIHHNSATNGMQLATPASIRADDAWHQFAQDQLGRSVALLNQRCTSQDPSLREVILVCCLLFILADLLRGKYDDAFQHLRGGLCILKELQAAGNASNAFVLVEESVVAAFGHLDILASHYDRIFPILCPYTQRSFMQHLPCSDRYSATQFHTLREVRAAFDVMLRKTYRFCSRCLGISQEEISQNYETLQSEQHAVWSEVEEFKQQFDPFYATYYDYLTPKEQRGLEIIKIHLLSIPVGLKSLLLGKNRAALTYYTPDLETVCTMVEEIMARFTERPSMTMENGVIPPLFHCATLTPDYSIRWWALELLRSWPHREGPFDSNWIAYLSEEGFRLELEHRCANEPGFRETVFLLRGEELSVDEMIFRLGRSQRRQLHGLRRGGGEGGGGEEWSTEAPGRDFLETFAEFENMREWSCVRALMEFCRSSRKAPGECLL</sequence>